<dbReference type="InterPro" id="IPR021031">
    <property type="entry name" value="Hyphal-reg_cell_wall_N"/>
</dbReference>
<organism evidence="7 8">
    <name type="scientific">Metschnikowia pulcherrima</name>
    <dbReference type="NCBI Taxonomy" id="27326"/>
    <lineage>
        <taxon>Eukaryota</taxon>
        <taxon>Fungi</taxon>
        <taxon>Dikarya</taxon>
        <taxon>Ascomycota</taxon>
        <taxon>Saccharomycotina</taxon>
        <taxon>Pichiomycetes</taxon>
        <taxon>Metschnikowiaceae</taxon>
        <taxon>Metschnikowia</taxon>
    </lineage>
</organism>
<dbReference type="OrthoDB" id="4022214at2759"/>
<keyword evidence="8" id="KW-1185">Reference proteome</keyword>
<dbReference type="GO" id="GO:0009277">
    <property type="term" value="C:fungal-type cell wall"/>
    <property type="evidence" value="ECO:0007669"/>
    <property type="project" value="UniProtKB-ARBA"/>
</dbReference>
<name>A0A8H7L9J1_9ASCO</name>
<evidence type="ECO:0000256" key="3">
    <source>
        <dbReference type="ARBA" id="ARBA00022525"/>
    </source>
</evidence>
<evidence type="ECO:0000313" key="7">
    <source>
        <dbReference type="EMBL" id="KAF8001811.1"/>
    </source>
</evidence>
<keyword evidence="4" id="KW-0732">Signal</keyword>
<evidence type="ECO:0000256" key="2">
    <source>
        <dbReference type="ARBA" id="ARBA00022512"/>
    </source>
</evidence>
<proteinExistence type="predicted"/>
<keyword evidence="3" id="KW-0964">Secreted</keyword>
<evidence type="ECO:0000256" key="4">
    <source>
        <dbReference type="ARBA" id="ARBA00022729"/>
    </source>
</evidence>
<dbReference type="AlphaFoldDB" id="A0A8H7L9J1"/>
<dbReference type="EMBL" id="JACBPP010000005">
    <property type="protein sequence ID" value="KAF8001811.1"/>
    <property type="molecule type" value="Genomic_DNA"/>
</dbReference>
<keyword evidence="5" id="KW-0325">Glycoprotein</keyword>
<reference evidence="7" key="1">
    <citation type="submission" date="2020-10" db="EMBL/GenBank/DDBJ databases">
        <title>The Whole-Genome Sequence of Metschnikowia persimmonesis, a Novel Endophytic Yeast Species Isolated from Medicinal Plant Diospyros kaki Thumb.</title>
        <authorList>
            <person name="Rahmat E."/>
            <person name="Kang Y."/>
        </authorList>
    </citation>
    <scope>NUCLEOTIDE SEQUENCE</scope>
    <source>
        <strain evidence="7">KIOM G15050</strain>
    </source>
</reference>
<accession>A0A8H7L9J1</accession>
<dbReference type="Proteomes" id="UP000649328">
    <property type="component" value="Unassembled WGS sequence"/>
</dbReference>
<dbReference type="Pfam" id="PF11765">
    <property type="entry name" value="Hyphal_reg_CWP"/>
    <property type="match status" value="1"/>
</dbReference>
<comment type="caution">
    <text evidence="7">The sequence shown here is derived from an EMBL/GenBank/DDBJ whole genome shotgun (WGS) entry which is preliminary data.</text>
</comment>
<feature type="domain" description="Hyphally-regulated cell wall protein N-terminal" evidence="6">
    <location>
        <begin position="13"/>
        <end position="334"/>
    </location>
</feature>
<sequence>MIPGVCAVGLVIVYLLTWVLAVAIISNTVEISTGHISLRDLTIDPGVYYSIVNNVFTTLVGSLENKGGFYVTSADGWGGSVTIKGSSIVNAGTLAFESPSTKVLSTYTIASFGSFLNTGVIYLGVSGATLRGTPFTITSVTDWSNTGMIVLKRSLGIAAPVVIQQILSLSGIPSITNHGAICLYNVDWKQTTSIDGSGCIIVASGSILHLQVAFGSLAYSVSSSQTIHLSSPKSVLSVHGLSPGLKSYPNYKVSGFGGGNEIRINLYFTRYSYSSSTGVLTLSSLLVFKIDFIIGTGYSSSLFKIFQAETGRGISYIGNGPDNAPSACSCIRSPPRITTTASTSSSSFFKPATNILHKARSRASEKTESSADRSSVTESFGSLYHTHFTSEDDTYTTQSKAVSLSTSISVVSSPSIDAKANDFTSRSELSDYKLSHAQTLSSDSSCPPFESYHLLNSSGLVDSFAAFVIPDTFWDPDSSTLVTISENTGQPGSSRSSSEKVLGRFFNIAASGLSRSLNLSDILGKGAHY</sequence>
<evidence type="ECO:0000313" key="8">
    <source>
        <dbReference type="Proteomes" id="UP000649328"/>
    </source>
</evidence>
<comment type="subcellular location">
    <subcellularLocation>
        <location evidence="1">Secreted</location>
        <location evidence="1">Cell wall</location>
    </subcellularLocation>
</comment>
<keyword evidence="2" id="KW-0134">Cell wall</keyword>
<evidence type="ECO:0000259" key="6">
    <source>
        <dbReference type="Pfam" id="PF11765"/>
    </source>
</evidence>
<protein>
    <recommendedName>
        <fullName evidence="6">Hyphally-regulated cell wall protein N-terminal domain-containing protein</fullName>
    </recommendedName>
</protein>
<evidence type="ECO:0000256" key="5">
    <source>
        <dbReference type="ARBA" id="ARBA00023180"/>
    </source>
</evidence>
<evidence type="ECO:0000256" key="1">
    <source>
        <dbReference type="ARBA" id="ARBA00004191"/>
    </source>
</evidence>
<gene>
    <name evidence="7" type="ORF">HF325_004312</name>
</gene>